<reference evidence="5" key="12">
    <citation type="submission" date="2021-08" db="EMBL/GenBank/DDBJ databases">
        <title>Whole-genome sequencing of local methicillin-resistant S. aureus strain Lr2.</title>
        <authorList>
            <person name="Ali A."/>
            <person name="Ullah N."/>
        </authorList>
    </citation>
    <scope>NUCLEOTIDE SEQUENCE</scope>
    <source>
        <strain evidence="5">Lr2</strain>
    </source>
</reference>
<dbReference type="EMBL" id="WPXC01000002">
    <property type="protein sequence ID" value="MVM09161.1"/>
    <property type="molecule type" value="Genomic_DNA"/>
</dbReference>
<dbReference type="EMBL" id="JAIGOF010000024">
    <property type="protein sequence ID" value="MBX8595482.1"/>
    <property type="molecule type" value="Genomic_DNA"/>
</dbReference>
<dbReference type="EMBL" id="CP023391">
    <property type="protein sequence ID" value="ATC72124.1"/>
    <property type="molecule type" value="Genomic_DNA"/>
</dbReference>
<evidence type="ECO:0000313" key="9">
    <source>
        <dbReference type="EMBL" id="MVM09161.1"/>
    </source>
</evidence>
<dbReference type="PATRIC" id="fig|46170.186.peg.1924"/>
<evidence type="ECO:0000313" key="8">
    <source>
        <dbReference type="EMBL" id="MVK36344.1"/>
    </source>
</evidence>
<evidence type="ECO:0000313" key="5">
    <source>
        <dbReference type="EMBL" id="MBX8595482.1"/>
    </source>
</evidence>
<evidence type="ECO:0000313" key="17">
    <source>
        <dbReference type="Proteomes" id="UP000217245"/>
    </source>
</evidence>
<dbReference type="EMBL" id="JAANEC010000079">
    <property type="protein sequence ID" value="NUY12476.1"/>
    <property type="molecule type" value="Genomic_DNA"/>
</dbReference>
<evidence type="ECO:0000313" key="18">
    <source>
        <dbReference type="Proteomes" id="UP000293434"/>
    </source>
</evidence>
<evidence type="ECO:0000313" key="13">
    <source>
        <dbReference type="EMBL" id="QCT57744.1"/>
    </source>
</evidence>
<gene>
    <name evidence="4" type="ORF">BN1321_320034</name>
    <name evidence="2" type="ORF">CNH36_10960</name>
    <name evidence="13" type="ORF">E1948_10275</name>
    <name evidence="5" type="ORF">E1948_13000</name>
    <name evidence="15" type="ORF">EIG94_15500</name>
    <name evidence="10" type="ORF">G6Y24_03150</name>
    <name evidence="7" type="ORF">GAY54_07500</name>
    <name evidence="8" type="ORF">GO814_14465</name>
    <name evidence="9" type="ORF">GO942_00455</name>
    <name evidence="11" type="ORF">GQX37_07955</name>
    <name evidence="12" type="ORF">GQX52_05885</name>
    <name evidence="14" type="ORF">HH313_001843</name>
    <name evidence="6" type="ORF">LB359_04865</name>
</gene>
<evidence type="ECO:0000313" key="15">
    <source>
        <dbReference type="EMBL" id="RZH90001.1"/>
    </source>
</evidence>
<evidence type="ECO:0000313" key="20">
    <source>
        <dbReference type="Proteomes" id="UP000471199"/>
    </source>
</evidence>
<reference evidence="24 25" key="8">
    <citation type="journal article" date="2020" name="J. Antimicrob. Chemother.">
        <title>Detection of heterogeneous vancomycin intermediate resistance in MRSA isolates from Latin America.</title>
        <authorList>
            <person name="Castro B.E."/>
            <person name="Berrio M."/>
            <person name="Vargas M.L."/>
            <person name="Carvajal L.P."/>
            <person name="Millan L.V."/>
            <person name="Rios R."/>
            <person name="Hernandez A.K."/>
            <person name="Rincon S."/>
            <person name="Cubides P."/>
            <person name="Forero E."/>
            <person name="Dinh A."/>
            <person name="Seas C."/>
            <person name="Munita J.M."/>
            <person name="Arias C.A."/>
            <person name="Reyes J."/>
            <person name="Diaz L."/>
        </authorList>
    </citation>
    <scope>NUCLEOTIDE SEQUENCE [LARGE SCALE GENOMIC DNA]</scope>
    <source>
        <strain evidence="11 24">UE1097</strain>
        <strain evidence="12 25">UP89</strain>
    </source>
</reference>
<feature type="transmembrane region" description="Helical" evidence="1">
    <location>
        <begin position="7"/>
        <end position="30"/>
    </location>
</feature>
<dbReference type="Proteomes" id="UP000547874">
    <property type="component" value="Unassembled WGS sequence"/>
</dbReference>
<reference evidence="15 18" key="4">
    <citation type="submission" date="2018-11" db="EMBL/GenBank/DDBJ databases">
        <title>Genomic profiling of Staphylococcus species from a Poultry farm system in KwaZulu-Natal, South Africa.</title>
        <authorList>
            <person name="Amoako D.G."/>
            <person name="Somboro A.M."/>
            <person name="Abia A.L.K."/>
            <person name="Bester L.A."/>
            <person name="Essack S.Y."/>
        </authorList>
    </citation>
    <scope>NUCLEOTIDE SEQUENCE [LARGE SCALE GENOMIC DNA]</scope>
    <source>
        <strain evidence="15 18">SA9</strain>
    </source>
</reference>
<evidence type="ECO:0000313" key="3">
    <source>
        <dbReference type="EMBL" id="BAS02375.1"/>
    </source>
</evidence>
<dbReference type="Proteomes" id="UP000561555">
    <property type="component" value="Unassembled WGS sequence"/>
</dbReference>
<dbReference type="Proteomes" id="UP000471199">
    <property type="component" value="Unassembled WGS sequence"/>
</dbReference>
<evidence type="ECO:0000256" key="1">
    <source>
        <dbReference type="SAM" id="Phobius"/>
    </source>
</evidence>
<sequence length="86" mass="10145">MCIVIYLIYSLIVYFICIINFFIMAAPFLMTNADYVWTPMTTVTLFILSLIIFLIFIKTKDVVHLTIFILNLLFSILYCLPILFYL</sequence>
<keyword evidence="1" id="KW-1133">Transmembrane helix</keyword>
<dbReference type="EMBL" id="RQTC01000445">
    <property type="protein sequence ID" value="RZH90001.1"/>
    <property type="molecule type" value="Genomic_DNA"/>
</dbReference>
<reference evidence="3" key="1">
    <citation type="journal article" date="2015" name="PLoS ONE">
        <title>Healthcare- and Community-Associated Methicillin-Resistant Staphylococcus aureus (MRSA) and Fatal Pneumonia with Pediatric Deaths in Krasnoyarsk, Siberian Russia: Unique MRSA's Multiple Virulence Factors, Genome, and Stepwise Evolution.</title>
        <authorList>
            <person name="Khokhlova O.E."/>
            <person name="Hung W.-C."/>
            <person name="Wan T.-W."/>
            <person name="Iwao Y."/>
            <person name="Takano T."/>
            <person name="Higuchi W."/>
            <person name="Yachenko S.V."/>
            <person name="Teplyakova O.V."/>
            <person name="Kamshilova V.V."/>
            <person name="Kotlovsky Y.V."/>
            <person name="Nishiyama A."/>
            <person name="Reva I.V."/>
            <person name="Sidorenko S.V."/>
            <person name="Peryanova O.V."/>
            <person name="Reva G.V."/>
            <person name="Teng L.-J."/>
            <person name="Salmina A.B."/>
            <person name="Yamamoto T."/>
        </authorList>
    </citation>
    <scope>NUCLEOTIDE SEQUENCE</scope>
    <source>
        <strain evidence="3">OC8</strain>
    </source>
</reference>
<reference evidence="6" key="13">
    <citation type="submission" date="2023-08" db="EMBL/GenBank/DDBJ databases">
        <authorList>
            <person name="Zhao H."/>
            <person name="Wang X."/>
        </authorList>
    </citation>
    <scope>NUCLEOTIDE SEQUENCE</scope>
    <source>
        <strain evidence="6">NC-4</strain>
    </source>
</reference>
<evidence type="ECO:0000313" key="4">
    <source>
        <dbReference type="EMBL" id="CRI14580.1"/>
    </source>
</evidence>
<evidence type="ECO:0000313" key="24">
    <source>
        <dbReference type="Proteomes" id="UP000547874"/>
    </source>
</evidence>
<reference evidence="20 22" key="7">
    <citation type="submission" date="2019-11" db="EMBL/GenBank/DDBJ databases">
        <title>Implementation of targeted gown and glove precautions to prevent Staphylococcus aureus acquisition in community-based nursing homes.</title>
        <authorList>
            <person name="Stine O.C."/>
        </authorList>
    </citation>
    <scope>NUCLEOTIDE SEQUENCE [LARGE SCALE GENOMIC DNA]</scope>
    <source>
        <strain evidence="9 22">S_1081.LBCF.DN</strain>
        <strain evidence="8 20">S_2062.LAUP.DI</strain>
    </source>
</reference>
<evidence type="ECO:0000313" key="7">
    <source>
        <dbReference type="EMBL" id="MUG52398.1"/>
    </source>
</evidence>
<dbReference type="Proteomes" id="UP000478867">
    <property type="component" value="Unassembled WGS sequence"/>
</dbReference>
<reference evidence="13" key="6">
    <citation type="submission" date="2019-04" db="EMBL/GenBank/DDBJ databases">
        <title>Whole-genome sequencing of local methicillin-resistant S. aureus strain Lr2.</title>
        <authorList>
            <person name="Ullah N."/>
            <person name="Ali A."/>
        </authorList>
    </citation>
    <scope>NUCLEOTIDE SEQUENCE [LARGE SCALE GENOMIC DNA]</scope>
    <source>
        <strain evidence="13">Lr2</strain>
    </source>
</reference>
<evidence type="ECO:0000313" key="23">
    <source>
        <dbReference type="Proteomes" id="UP000502818"/>
    </source>
</evidence>
<evidence type="ECO:0000313" key="11">
    <source>
        <dbReference type="EMBL" id="NUY12476.1"/>
    </source>
</evidence>
<dbReference type="PATRIC" id="fig|1280.7175.peg.1806"/>
<dbReference type="RefSeq" id="WP_001791826.1">
    <property type="nucleotide sequence ID" value="NC_021670.1"/>
</dbReference>
<keyword evidence="1" id="KW-0812">Transmembrane</keyword>
<evidence type="ECO:0000313" key="22">
    <source>
        <dbReference type="Proteomes" id="UP000478867"/>
    </source>
</evidence>
<evidence type="ECO:0000313" key="14">
    <source>
        <dbReference type="EMBL" id="QJR07960.1"/>
    </source>
</evidence>
<dbReference type="EMBL" id="CVOQ01000026">
    <property type="protein sequence ID" value="CRI14580.1"/>
    <property type="molecule type" value="Genomic_DNA"/>
</dbReference>
<dbReference type="EMBL" id="JAANDN010000058">
    <property type="protein sequence ID" value="NUY68176.1"/>
    <property type="molecule type" value="Genomic_DNA"/>
</dbReference>
<reference evidence="7 19" key="5">
    <citation type="journal article" date="2019" name="Int. J. Infect. Dis.">
        <title>Characterization of a community-acquired methicillin-resistant sequence type 338 Staphylococcus aureus strain containing a staphylococcal cassette chromosome mec type VT.</title>
        <authorList>
            <person name="Chen Y."/>
            <person name="Hong J."/>
            <person name="Chen Y."/>
            <person name="Wang H."/>
            <person name="Yu Y."/>
            <person name="Qu T."/>
        </authorList>
    </citation>
    <scope>NUCLEOTIDE SEQUENCE [LARGE SCALE GENOMIC DNA]</scope>
    <source>
        <strain evidence="7 19">LJ05</strain>
    </source>
</reference>
<reference evidence="14 23" key="10">
    <citation type="submission" date="2020-04" db="EMBL/GenBank/DDBJ databases">
        <authorList>
            <person name="Kim J.-M."/>
            <person name="Chung S.H."/>
            <person name="Kim I."/>
            <person name="Kim J.-S."/>
        </authorList>
    </citation>
    <scope>NUCLEOTIDE SEQUENCE [LARGE SCALE GENOMIC DNA]</scope>
    <source>
        <strain evidence="14">HL20709</strain>
    </source>
</reference>
<proteinExistence type="predicted"/>
<evidence type="ECO:0000313" key="21">
    <source>
        <dbReference type="Proteomes" id="UP000473113"/>
    </source>
</evidence>
<dbReference type="GeneID" id="66840168"/>
<reference evidence="4 16" key="2">
    <citation type="submission" date="2015-04" db="EMBL/GenBank/DDBJ databases">
        <authorList>
            <person name="Syromyatnikov M.Y."/>
            <person name="Popov V.N."/>
        </authorList>
    </citation>
    <scope>NUCLEOTIDE SEQUENCE [LARGE SCALE GENOMIC DNA]</scope>
    <source>
        <strain evidence="4 16">AH1</strain>
    </source>
</reference>
<evidence type="ECO:0000313" key="19">
    <source>
        <dbReference type="Proteomes" id="UP000463077"/>
    </source>
</evidence>
<dbReference type="EMBL" id="WFHO01000012">
    <property type="protein sequence ID" value="MUG52398.1"/>
    <property type="molecule type" value="Genomic_DNA"/>
</dbReference>
<evidence type="ECO:0000313" key="12">
    <source>
        <dbReference type="EMBL" id="NUY68176.1"/>
    </source>
</evidence>
<evidence type="ECO:0000313" key="6">
    <source>
        <dbReference type="EMBL" id="MCE3361689.1"/>
    </source>
</evidence>
<name>A0A0D6DMS8_STAAU</name>
<dbReference type="EMBL" id="CP038850">
    <property type="protein sequence ID" value="QCT57744.1"/>
    <property type="molecule type" value="Genomic_DNA"/>
</dbReference>
<organism evidence="3">
    <name type="scientific">Staphylococcus aureus</name>
    <dbReference type="NCBI Taxonomy" id="1280"/>
    <lineage>
        <taxon>Bacteria</taxon>
        <taxon>Bacillati</taxon>
        <taxon>Bacillota</taxon>
        <taxon>Bacilli</taxon>
        <taxon>Bacillales</taxon>
        <taxon>Staphylococcaceae</taxon>
        <taxon>Staphylococcus</taxon>
    </lineage>
</organism>
<evidence type="ECO:0000313" key="25">
    <source>
        <dbReference type="Proteomes" id="UP000561555"/>
    </source>
</evidence>
<dbReference type="EMBL" id="JAALTR010000098">
    <property type="protein sequence ID" value="NGW66493.1"/>
    <property type="molecule type" value="Genomic_DNA"/>
</dbReference>
<dbReference type="Proteomes" id="UP000039437">
    <property type="component" value="Unassembled WGS sequence"/>
</dbReference>
<dbReference type="AlphaFoldDB" id="A0A0D6DMS8"/>
<dbReference type="Proteomes" id="UP000463077">
    <property type="component" value="Unassembled WGS sequence"/>
</dbReference>
<dbReference type="Proteomes" id="UP000309390">
    <property type="component" value="Unassembled WGS sequence"/>
</dbReference>
<reference evidence="10 21" key="9">
    <citation type="submission" date="2020-02" db="EMBL/GenBank/DDBJ databases">
        <title>Detection of Heterogeneous Vancomycin Intermediate Resistance in Methicillin Resistant Staphylococcus aureus Isolates from Latin-America.</title>
        <authorList>
            <person name="Castro-Cardozo B."/>
            <person name="Berrio M."/>
            <person name="Vargas M.L."/>
            <person name="Carvajal L.P."/>
            <person name="Millan L.V."/>
            <person name="Rios R."/>
            <person name="Hernandez A."/>
            <person name="Rincon S.L."/>
            <person name="Cubides P."/>
            <person name="Forero E."/>
            <person name="Dinh A."/>
            <person name="Seas C."/>
            <person name="Munita J.M."/>
            <person name="Arias C.A."/>
            <person name="Reyes J."/>
            <person name="Diaz L."/>
        </authorList>
    </citation>
    <scope>NUCLEOTIDE SEQUENCE [LARGE SCALE GENOMIC DNA]</scope>
    <source>
        <strain evidence="10 21">UG255</strain>
    </source>
</reference>
<dbReference type="EMBL" id="JAIUEN010000028">
    <property type="protein sequence ID" value="MCE3361689.1"/>
    <property type="molecule type" value="Genomic_DNA"/>
</dbReference>
<dbReference type="EMBL" id="WPTS01000042">
    <property type="protein sequence ID" value="MVK36344.1"/>
    <property type="molecule type" value="Genomic_DNA"/>
</dbReference>
<evidence type="ECO:0000313" key="2">
    <source>
        <dbReference type="EMBL" id="ATC72124.1"/>
    </source>
</evidence>
<accession>A0A0D6DMS8</accession>
<dbReference type="Proteomes" id="UP001200271">
    <property type="component" value="Unassembled WGS sequence"/>
</dbReference>
<dbReference type="EMBL" id="LC032460">
    <property type="protein sequence ID" value="BAS02375.1"/>
    <property type="molecule type" value="Genomic_DNA"/>
</dbReference>
<feature type="transmembrane region" description="Helical" evidence="1">
    <location>
        <begin position="36"/>
        <end position="56"/>
    </location>
</feature>
<evidence type="ECO:0000313" key="16">
    <source>
        <dbReference type="Proteomes" id="UP000039437"/>
    </source>
</evidence>
<dbReference type="Proteomes" id="UP000217245">
    <property type="component" value="Chromosome"/>
</dbReference>
<reference evidence="2 17" key="3">
    <citation type="submission" date="2017-09" db="EMBL/GenBank/DDBJ databases">
        <title>A single nucleotide polymorphism in the Staphylococcus aureus virulence regulator SaeR abolishes pathogenesis.</title>
        <authorList>
            <person name="Copin R.J."/>
            <person name="Sause W."/>
            <person name="Shopsin B."/>
            <person name="Torres V.J."/>
        </authorList>
    </citation>
    <scope>NUCLEOTIDE SEQUENCE [LARGE SCALE GENOMIC DNA]</scope>
    <source>
        <strain evidence="17">Newman</strain>
        <strain evidence="2">Newman_D2C</strain>
    </source>
</reference>
<dbReference type="Proteomes" id="UP000502818">
    <property type="component" value="Chromosome"/>
</dbReference>
<dbReference type="Proteomes" id="UP000473113">
    <property type="component" value="Unassembled WGS sequence"/>
</dbReference>
<reference evidence="6" key="11">
    <citation type="journal article" date="2021" name="Front Med (Lausanne)">
        <title>The Prevalence and Determinants of Fusidic Acid Resistance Among Methicillin-Resistant Staphylococcus aureus Clinical Isolates in China.</title>
        <authorList>
            <person name="Zhao H."/>
            <person name="Wang X."/>
            <person name="Wang B."/>
            <person name="Xu Y."/>
            <person name="Rao L."/>
            <person name="Wan B."/>
            <person name="Guo Y."/>
            <person name="Wu X."/>
            <person name="Yu J."/>
            <person name="Chen L."/>
            <person name="Li M."/>
            <person name="Yu F."/>
        </authorList>
    </citation>
    <scope>NUCLEOTIDE SEQUENCE</scope>
    <source>
        <strain evidence="6">NC-4</strain>
    </source>
</reference>
<evidence type="ECO:0000313" key="10">
    <source>
        <dbReference type="EMBL" id="NGW66493.1"/>
    </source>
</evidence>
<keyword evidence="1" id="KW-0472">Membrane</keyword>
<dbReference type="Proteomes" id="UP000293434">
    <property type="component" value="Unassembled WGS sequence"/>
</dbReference>
<feature type="transmembrane region" description="Helical" evidence="1">
    <location>
        <begin position="63"/>
        <end position="85"/>
    </location>
</feature>
<protein>
    <submittedName>
        <fullName evidence="4">Putative membrane protein</fullName>
    </submittedName>
</protein>
<dbReference type="EMBL" id="CP053070">
    <property type="protein sequence ID" value="QJR07960.1"/>
    <property type="molecule type" value="Genomic_DNA"/>
</dbReference>